<dbReference type="EMBL" id="CP025197">
    <property type="protein sequence ID" value="AUG56944.1"/>
    <property type="molecule type" value="Genomic_DNA"/>
</dbReference>
<dbReference type="RefSeq" id="WP_101299799.1">
    <property type="nucleotide sequence ID" value="NZ_CP025197.1"/>
</dbReference>
<protein>
    <submittedName>
        <fullName evidence="1">CRISPR-associated (Cas) DxTHG family protein</fullName>
    </submittedName>
</protein>
<dbReference type="AlphaFoldDB" id="A0A2K9EA30"/>
<name>A0A2K9EA30_9FIRM</name>
<dbReference type="InterPro" id="IPR013383">
    <property type="entry name" value="CRISPR-assoc_prot_DxTHG_CS"/>
</dbReference>
<dbReference type="KEGG" id="hsc:HVS_05055"/>
<organism evidence="1 2">
    <name type="scientific">Acetivibrio saccincola</name>
    <dbReference type="NCBI Taxonomy" id="1677857"/>
    <lineage>
        <taxon>Bacteria</taxon>
        <taxon>Bacillati</taxon>
        <taxon>Bacillota</taxon>
        <taxon>Clostridia</taxon>
        <taxon>Eubacteriales</taxon>
        <taxon>Oscillospiraceae</taxon>
        <taxon>Acetivibrio</taxon>
    </lineage>
</organism>
<dbReference type="NCBIfam" id="TIGR02221">
    <property type="entry name" value="cas_TM1812"/>
    <property type="match status" value="1"/>
</dbReference>
<dbReference type="SUPFAM" id="SSF160980">
    <property type="entry name" value="SSO1389-like"/>
    <property type="match status" value="1"/>
</dbReference>
<dbReference type="NCBIfam" id="TIGR02549">
    <property type="entry name" value="CRISPR_DxTHG"/>
    <property type="match status" value="1"/>
</dbReference>
<proteinExistence type="predicted"/>
<keyword evidence="2" id="KW-1185">Reference proteome</keyword>
<evidence type="ECO:0000313" key="1">
    <source>
        <dbReference type="EMBL" id="AUG56944.1"/>
    </source>
</evidence>
<dbReference type="Proteomes" id="UP000233534">
    <property type="component" value="Chromosome"/>
</dbReference>
<dbReference type="CDD" id="cd09732">
    <property type="entry name" value="Csx1_III-U"/>
    <property type="match status" value="1"/>
</dbReference>
<accession>A0A2K9EA30</accession>
<sequence length="440" mass="51113">MGVKLFTFLGTNDYKETEYFFGDESSTKSYKSRFTQEAIVKTLEIPELEVIVFTTEEAYQKNWIPKDEGLKSKLENANVKCKNIMIPQGKTNEEIWQIFNLVYENIEENDEIYVDITHSLRSIPVVFMSVLNHAKITKGCHIKRILYGAYEVKEEDNRSPIFDLILFDKITDWSFGVDQLISTGESEKFCSAAEETLKPLKSQTQGKDELVSLTEKCAKKIKEFYTDLKLAQGKPIQKNGVELKNLLDEIKELNKDERLEIKPFYDILEKIENQVDFFEENNLVENILGCAKLCVKFGMYQQAYTFLLENIINYICLEAGLDWNKLKDRENVAKVIGLKNLAVRKEKNYEKGQESGDKETSDKETELQNLKDKLGFITEDIAKYYDKLGQYRNTLNHAGFRENPLSKKKVLDEINSFISEFEKLFLEKEILEEGEKEHVL</sequence>
<reference evidence="1 2" key="1">
    <citation type="submission" date="2017-12" db="EMBL/GenBank/DDBJ databases">
        <title>Complete genome sequence of Herbivorax saccincola GGR1, a novel Cellulosome-producing hydrolytic bacterium in a thermophilic biogas plant, established by Illumina and Nanopore MinION sequencing.</title>
        <authorList>
            <person name="Pechtl A."/>
            <person name="Ruckert C."/>
            <person name="Koeck D.E."/>
            <person name="Maus I."/>
            <person name="Winkler A."/>
            <person name="Kalinowski J."/>
            <person name="Puhler A."/>
            <person name="Schwarz W.W."/>
            <person name="Zverlov V.V."/>
            <person name="Schluter A."/>
            <person name="Liebl W."/>
        </authorList>
    </citation>
    <scope>NUCLEOTIDE SEQUENCE [LARGE SCALE GENOMIC DNA]</scope>
    <source>
        <strain evidence="2">SR1</strain>
    </source>
</reference>
<evidence type="ECO:0000313" key="2">
    <source>
        <dbReference type="Proteomes" id="UP000233534"/>
    </source>
</evidence>
<dbReference type="InterPro" id="IPR011742">
    <property type="entry name" value="CRISPR-assoc_prot_TM1812"/>
</dbReference>
<gene>
    <name evidence="1" type="ORF">HVS_05055</name>
</gene>